<evidence type="ECO:0000313" key="6">
    <source>
        <dbReference type="EMBL" id="MCP1338714.1"/>
    </source>
</evidence>
<dbReference type="SUPFAM" id="SSF51126">
    <property type="entry name" value="Pectin lyase-like"/>
    <property type="match status" value="1"/>
</dbReference>
<dbReference type="Gene3D" id="2.60.120.200">
    <property type="match status" value="1"/>
</dbReference>
<proteinExistence type="inferred from homology"/>
<accession>A0A9X2JRY3</accession>
<dbReference type="Pfam" id="PF20419">
    <property type="entry name" value="DUF6701"/>
    <property type="match status" value="1"/>
</dbReference>
<dbReference type="Pfam" id="PF13385">
    <property type="entry name" value="Laminin_G_3"/>
    <property type="match status" value="1"/>
</dbReference>
<evidence type="ECO:0000313" key="7">
    <source>
        <dbReference type="Proteomes" id="UP001139474"/>
    </source>
</evidence>
<protein>
    <submittedName>
        <fullName evidence="6">Polymer-forming cytoskeletal protein</fullName>
    </submittedName>
</protein>
<evidence type="ECO:0000256" key="3">
    <source>
        <dbReference type="ARBA" id="ARBA00044755"/>
    </source>
</evidence>
<name>A0A9X2JRY3_9GAMM</name>
<sequence>MSILKGFQFVLTIVVAFASLPAMAANYNLPNNNLPGCSKSGNTYTCPNGLNLNFRDRIQISGNNSVVINVNGNFNLGSEMRINENGSAQQLTITTTGSYNGGFRSVINANISSQQNITLANENIFSGSLVAANDVSVGFRTNIDGSIRSTNGSVILQGENSITGNVDARDNVIVRFLTEVNGNLNATNGNVILEGQNDVSGVIFSGGDTILRFRSDVEGAITSDGRVVLEGENTVNGNIIAGDDVTLRYGSDVNGDIDADGSVTLDGANLVDGNINATDRVTIPNSSTVTGYVNAPQIIDESNVQGETCDINNNEGPCGSEPPDQPLDGLGYWTFDQPEWRGQFGEVLDISGNGLHGQALRGANTSGFNPAIAGSPGTCRYGKFNGDNAVRVDNAQSIANAESVSVAFWFKGSATEQNQSDRYQSLLVIGNGPTEGASGRFEVYRQDTRDGGGLYFEIRRNNGQIVNVEAGNTQQGQANLLDDNWHHLAASYDSNARRLTLYIDGQRADQTSFNGSSNLNPVVPRLYIGGQGTGENSFYGEIDEVFIDDKVLTESDVATLKSITRPCNDQRPLCEDVWPVAFEVPNNVPKPFDLPDRSYNTQLPAQLQPIDYLRTGNFSNTGFNYTTNGQTSRVYIDGDVTIQSGRRINVGGNANEMMLIVTGDLTLEQDVQFNGYIYVAGNFLFERSFFFWQTSEVTGGVSVGGRSFATGNFGFFDPEVNYQAPAEPIAGGNFCRASDTAPPVSPVHHYQLSYNSPALTCSAADIEVTACANASCSELYAGSSTIQLNSTAGGWSTNPVSASPVGNTSLEQINAGTYPLAIETTGTLPQPQNPMRCLVNGNLSENCNIEFTDTGFIFTSGDNFEDTDIPSQVSAVPFNNLQLRAVETNSQTLACQAVTQPLNSVSMSMNCVDPDQCLMGASVNETEVTENSTSNINVSFTDGKAPLEINYKDAGAINLTAEATLPNGKTLRGTSEAFVWRPASIDVEASQDTSSNYDGTILAKAGEVFSAQLIAINDEGDVTPNFGNEAAPETLQLMAQTEAVESYNGEITNADGFTKDGASVFTNSGLTYTEVGSTRVTAYIRSQNYLPGYHASPIMLTTESEVGRFIPYEFQMETFGGFSGVCNRNNESQGDEFYYIGEAQLLGASFTLTAVNKNGETTKNYPTEVVEGELEFYPFNEVNGNPEPLNPSQLFATDVELEWGQDEESAGTASFKSLTPSVTYRRNGAEEGPYEDYKLGIQFNDSEGGNYYSIITESNLPAAAQAPAFKLYDSVKLLYGRFVLDNIFGAEVDDLPLSGRAQFWNGDNFVKNTNDNCFTVSVSKLDVLSAIDPTTEPVTSLDIESIEPTDTPDSVSLAEGALQEEYSPMEDLLRWRAYGSAAEFTFELTVPSFLQYDWDGDSNYQDNPTAEGTFGIYRGRDRQIYWQEVGW</sequence>
<dbReference type="RefSeq" id="WP_253617994.1">
    <property type="nucleotide sequence ID" value="NZ_JAMZDE010000003.1"/>
</dbReference>
<dbReference type="Proteomes" id="UP001139474">
    <property type="component" value="Unassembled WGS sequence"/>
</dbReference>
<dbReference type="InterPro" id="IPR011050">
    <property type="entry name" value="Pectin_lyase_fold/virulence"/>
</dbReference>
<feature type="domain" description="Laminin G" evidence="5">
    <location>
        <begin position="381"/>
        <end position="567"/>
    </location>
</feature>
<evidence type="ECO:0000256" key="2">
    <source>
        <dbReference type="ARBA" id="ARBA00023157"/>
    </source>
</evidence>
<dbReference type="PROSITE" id="PS50025">
    <property type="entry name" value="LAM_G_DOMAIN"/>
    <property type="match status" value="1"/>
</dbReference>
<dbReference type="EMBL" id="JAMZDE010000003">
    <property type="protein sequence ID" value="MCP1338714.1"/>
    <property type="molecule type" value="Genomic_DNA"/>
</dbReference>
<keyword evidence="7" id="KW-1185">Reference proteome</keyword>
<dbReference type="SMART" id="SM00560">
    <property type="entry name" value="LamGL"/>
    <property type="match status" value="1"/>
</dbReference>
<reference evidence="6" key="1">
    <citation type="submission" date="2022-06" db="EMBL/GenBank/DDBJ databases">
        <title>Idiomarina rhizosphaerae M1R2S28.</title>
        <authorList>
            <person name="Sun J.-Q."/>
            <person name="Li L.-F."/>
        </authorList>
    </citation>
    <scope>NUCLEOTIDE SEQUENCE</scope>
    <source>
        <strain evidence="6">M1R2S28</strain>
    </source>
</reference>
<dbReference type="SMART" id="SM00282">
    <property type="entry name" value="LamG"/>
    <property type="match status" value="1"/>
</dbReference>
<dbReference type="InterPro" id="IPR046524">
    <property type="entry name" value="DUF6701"/>
</dbReference>
<keyword evidence="1 4" id="KW-0732">Signal</keyword>
<evidence type="ECO:0000259" key="5">
    <source>
        <dbReference type="PROSITE" id="PS50025"/>
    </source>
</evidence>
<evidence type="ECO:0000256" key="4">
    <source>
        <dbReference type="SAM" id="SignalP"/>
    </source>
</evidence>
<feature type="chain" id="PRO_5040942981" evidence="4">
    <location>
        <begin position="25"/>
        <end position="1431"/>
    </location>
</feature>
<keyword evidence="2" id="KW-1015">Disulfide bond</keyword>
<organism evidence="6 7">
    <name type="scientific">Idiomarina rhizosphaerae</name>
    <dbReference type="NCBI Taxonomy" id="2961572"/>
    <lineage>
        <taxon>Bacteria</taxon>
        <taxon>Pseudomonadati</taxon>
        <taxon>Pseudomonadota</taxon>
        <taxon>Gammaproteobacteria</taxon>
        <taxon>Alteromonadales</taxon>
        <taxon>Idiomarinaceae</taxon>
        <taxon>Idiomarina</taxon>
    </lineage>
</organism>
<evidence type="ECO:0000256" key="1">
    <source>
        <dbReference type="ARBA" id="ARBA00022729"/>
    </source>
</evidence>
<dbReference type="PANTHER" id="PTHR35024:SF4">
    <property type="entry name" value="POLYMER-FORMING CYTOSKELETAL PROTEIN"/>
    <property type="match status" value="1"/>
</dbReference>
<comment type="similarity">
    <text evidence="3">Belongs to the bactofilin family.</text>
</comment>
<gene>
    <name evidence="6" type="ORF">NJR55_03825</name>
</gene>
<dbReference type="Pfam" id="PF04519">
    <property type="entry name" value="Bactofilin"/>
    <property type="match status" value="1"/>
</dbReference>
<dbReference type="InterPro" id="IPR007607">
    <property type="entry name" value="BacA/B"/>
</dbReference>
<dbReference type="SUPFAM" id="SSF49899">
    <property type="entry name" value="Concanavalin A-like lectins/glucanases"/>
    <property type="match status" value="1"/>
</dbReference>
<dbReference type="InterPro" id="IPR001791">
    <property type="entry name" value="Laminin_G"/>
</dbReference>
<feature type="signal peptide" evidence="4">
    <location>
        <begin position="1"/>
        <end position="24"/>
    </location>
</feature>
<dbReference type="InterPro" id="IPR006558">
    <property type="entry name" value="LamG-like"/>
</dbReference>
<dbReference type="PANTHER" id="PTHR35024">
    <property type="entry name" value="HYPOTHETICAL CYTOSOLIC PROTEIN"/>
    <property type="match status" value="1"/>
</dbReference>
<comment type="caution">
    <text evidence="6">The sequence shown here is derived from an EMBL/GenBank/DDBJ whole genome shotgun (WGS) entry which is preliminary data.</text>
</comment>
<dbReference type="InterPro" id="IPR013320">
    <property type="entry name" value="ConA-like_dom_sf"/>
</dbReference>